<dbReference type="SUPFAM" id="SSF143631">
    <property type="entry name" value="ApbE-like"/>
    <property type="match status" value="1"/>
</dbReference>
<comment type="caution">
    <text evidence="1">The sequence shown here is derived from an EMBL/GenBank/DDBJ whole genome shotgun (WGS) entry which is preliminary data.</text>
</comment>
<dbReference type="EMBL" id="LVVT01000014">
    <property type="protein sequence ID" value="TQS82890.1"/>
    <property type="molecule type" value="Genomic_DNA"/>
</dbReference>
<name>A0A8J8TER8_9ARCH</name>
<gene>
    <name evidence="1" type="ORF">A3207_02800</name>
</gene>
<dbReference type="InterPro" id="IPR003374">
    <property type="entry name" value="ApbE-like_sf"/>
</dbReference>
<sequence length="238" mass="25551">MIIHKHFEVEETAVTIICDEEYVSSIQNSIFDSREIIKQCIMDFPEFQWSLEPLEVSGEEIIIKMCKAAKKAGVGPMAAVAGAIAEKAVQTAMDEGSRHCIVENGGDIAMVLEKPVNIGIFAPALKDVGFHIDPVNQILGMCTSSASIGPSISFGVSDASVVISNDVCLADACATRLGNLVTSDEEDVIKKAMDIVCSIDGVDGAFVAVNSKIAMKGVLPQLCRVRFDESSITKIEFY</sequence>
<dbReference type="PIRSF" id="PIRSF006421">
    <property type="entry name" value="UCP006421"/>
    <property type="match status" value="1"/>
</dbReference>
<dbReference type="Proteomes" id="UP000752814">
    <property type="component" value="Unassembled WGS sequence"/>
</dbReference>
<dbReference type="RefSeq" id="WP_400256297.1">
    <property type="nucleotide sequence ID" value="NZ_CAYAYE010000014.1"/>
</dbReference>
<accession>A0A8J8TER8</accession>
<evidence type="ECO:0000313" key="1">
    <source>
        <dbReference type="EMBL" id="TQS82890.1"/>
    </source>
</evidence>
<evidence type="ECO:0000313" key="2">
    <source>
        <dbReference type="Proteomes" id="UP000752814"/>
    </source>
</evidence>
<proteinExistence type="predicted"/>
<organism evidence="1 2">
    <name type="scientific">Candidatus Methanomassiliicoccus intestinalis</name>
    <dbReference type="NCBI Taxonomy" id="1406512"/>
    <lineage>
        <taxon>Archaea</taxon>
        <taxon>Methanobacteriati</taxon>
        <taxon>Thermoplasmatota</taxon>
        <taxon>Thermoplasmata</taxon>
        <taxon>Methanomassiliicoccales</taxon>
        <taxon>Methanomassiliicoccaceae</taxon>
        <taxon>Methanomassiliicoccus</taxon>
    </lineage>
</organism>
<reference evidence="1" key="1">
    <citation type="submission" date="2016-03" db="EMBL/GenBank/DDBJ databases">
        <authorList>
            <person name="Borrel G."/>
            <person name="Mccann A."/>
            <person name="O'Toole P.W."/>
        </authorList>
    </citation>
    <scope>NUCLEOTIDE SEQUENCE</scope>
    <source>
        <strain evidence="1">183</strain>
    </source>
</reference>
<dbReference type="InterPro" id="IPR007183">
    <property type="entry name" value="UPF0280"/>
</dbReference>
<dbReference type="AlphaFoldDB" id="A0A8J8TER8"/>
<protein>
    <submittedName>
        <fullName evidence="1">Uncharacterized protein</fullName>
    </submittedName>
</protein>
<dbReference type="Gene3D" id="3.10.520.10">
    <property type="entry name" value="ApbE-like domains"/>
    <property type="match status" value="1"/>
</dbReference>